<evidence type="ECO:0000259" key="5">
    <source>
        <dbReference type="Pfam" id="PF01979"/>
    </source>
</evidence>
<dbReference type="Gene3D" id="2.30.40.10">
    <property type="entry name" value="Urease, subunit C, domain 1"/>
    <property type="match status" value="1"/>
</dbReference>
<keyword evidence="2" id="KW-0479">Metal-binding</keyword>
<dbReference type="Proteomes" id="UP001652442">
    <property type="component" value="Unassembled WGS sequence"/>
</dbReference>
<dbReference type="InterPro" id="IPR051607">
    <property type="entry name" value="Metallo-dep_hydrolases"/>
</dbReference>
<organism evidence="6 7">
    <name type="scientific">Brotonthovivens ammoniilytica</name>
    <dbReference type="NCBI Taxonomy" id="2981725"/>
    <lineage>
        <taxon>Bacteria</taxon>
        <taxon>Bacillati</taxon>
        <taxon>Bacillota</taxon>
        <taxon>Clostridia</taxon>
        <taxon>Lachnospirales</taxon>
        <taxon>Lachnospiraceae</taxon>
        <taxon>Brotonthovivens</taxon>
    </lineage>
</organism>
<dbReference type="SUPFAM" id="SSF51556">
    <property type="entry name" value="Metallo-dependent hydrolases"/>
    <property type="match status" value="1"/>
</dbReference>
<dbReference type="PANTHER" id="PTHR11271:SF6">
    <property type="entry name" value="GUANINE DEAMINASE"/>
    <property type="match status" value="1"/>
</dbReference>
<reference evidence="6 7" key="1">
    <citation type="journal article" date="2021" name="ISME Commun">
        <title>Automated analysis of genomic sequences facilitates high-throughput and comprehensive description of bacteria.</title>
        <authorList>
            <person name="Hitch T.C.A."/>
        </authorList>
    </citation>
    <scope>NUCLEOTIDE SEQUENCE [LARGE SCALE GENOMIC DNA]</scope>
    <source>
        <strain evidence="6 7">Sanger_109</strain>
    </source>
</reference>
<comment type="cofactor">
    <cofactor evidence="1">
        <name>Zn(2+)</name>
        <dbReference type="ChEBI" id="CHEBI:29105"/>
    </cofactor>
</comment>
<comment type="caution">
    <text evidence="6">The sequence shown here is derived from an EMBL/GenBank/DDBJ whole genome shotgun (WGS) entry which is preliminary data.</text>
</comment>
<keyword evidence="3" id="KW-0378">Hydrolase</keyword>
<protein>
    <submittedName>
        <fullName evidence="6">Amidohydrolase family protein</fullName>
    </submittedName>
</protein>
<evidence type="ECO:0000256" key="2">
    <source>
        <dbReference type="ARBA" id="ARBA00022723"/>
    </source>
</evidence>
<keyword evidence="7" id="KW-1185">Reference proteome</keyword>
<evidence type="ECO:0000256" key="1">
    <source>
        <dbReference type="ARBA" id="ARBA00001947"/>
    </source>
</evidence>
<proteinExistence type="predicted"/>
<dbReference type="InterPro" id="IPR032466">
    <property type="entry name" value="Metal_Hydrolase"/>
</dbReference>
<keyword evidence="4" id="KW-0862">Zinc</keyword>
<gene>
    <name evidence="6" type="ORF">OCV88_14935</name>
</gene>
<dbReference type="InterPro" id="IPR006680">
    <property type="entry name" value="Amidohydro-rel"/>
</dbReference>
<sequence length="430" mass="48560">MNNTMKHNFTFIIKGDFCYSASKKELAARENHFLICINGICAGIFENIPMQYRHIPVTDYSGHLILPGLTDLHTHAPQYSFRGMGMDLELLDWLNTHTFPEESRYEDLAYARNAYRRFTDDMIHGPSTRACIFATRHVTATLLLMDMLEASGLITKVGKVNMDRNCPFPLCEADFNTSLSDTQLWLEASKKQKRCLPILTPRFIPSCSDPLMKGLADLQKNTGLPVQSHLSENLSEIEWVQELCPDSRFYGEAYYNYHLFGGETCPTIMAHCVHSSPEEIELLKSQNVWVAHCPQSNTNLSSGIAPVRRYLDQDLRIGLGSDIAGGTCGSIFRAMTDAIQVSKLYWRLIDTDAVPVTVEEAFWMGTAGGGTFFGKTGSFLPGWDADILVMDESRFPNTSPLTLRQRLERVIYLSEDRDILHKFVAGRQLF</sequence>
<name>A0ABT2TNE9_9FIRM</name>
<dbReference type="SUPFAM" id="SSF51338">
    <property type="entry name" value="Composite domain of metallo-dependent hydrolases"/>
    <property type="match status" value="2"/>
</dbReference>
<accession>A0ABT2TNE9</accession>
<feature type="domain" description="Amidohydrolase-related" evidence="5">
    <location>
        <begin position="65"/>
        <end position="428"/>
    </location>
</feature>
<dbReference type="Pfam" id="PF01979">
    <property type="entry name" value="Amidohydro_1"/>
    <property type="match status" value="1"/>
</dbReference>
<dbReference type="Gene3D" id="3.20.20.140">
    <property type="entry name" value="Metal-dependent hydrolases"/>
    <property type="match status" value="1"/>
</dbReference>
<evidence type="ECO:0000313" key="6">
    <source>
        <dbReference type="EMBL" id="MCU6763602.1"/>
    </source>
</evidence>
<evidence type="ECO:0000256" key="3">
    <source>
        <dbReference type="ARBA" id="ARBA00022801"/>
    </source>
</evidence>
<dbReference type="RefSeq" id="WP_262591441.1">
    <property type="nucleotide sequence ID" value="NZ_JAOQJQ010000008.1"/>
</dbReference>
<dbReference type="InterPro" id="IPR011059">
    <property type="entry name" value="Metal-dep_hydrolase_composite"/>
</dbReference>
<evidence type="ECO:0000313" key="7">
    <source>
        <dbReference type="Proteomes" id="UP001652442"/>
    </source>
</evidence>
<evidence type="ECO:0000256" key="4">
    <source>
        <dbReference type="ARBA" id="ARBA00022833"/>
    </source>
</evidence>
<dbReference type="PANTHER" id="PTHR11271">
    <property type="entry name" value="GUANINE DEAMINASE"/>
    <property type="match status" value="1"/>
</dbReference>
<dbReference type="EMBL" id="JAOQJQ010000008">
    <property type="protein sequence ID" value="MCU6763602.1"/>
    <property type="molecule type" value="Genomic_DNA"/>
</dbReference>